<organism evidence="8 9">
    <name type="scientific">Marinospirillum celere</name>
    <dbReference type="NCBI Taxonomy" id="1122252"/>
    <lineage>
        <taxon>Bacteria</taxon>
        <taxon>Pseudomonadati</taxon>
        <taxon>Pseudomonadota</taxon>
        <taxon>Gammaproteobacteria</taxon>
        <taxon>Oceanospirillales</taxon>
        <taxon>Oceanospirillaceae</taxon>
        <taxon>Marinospirillum</taxon>
    </lineage>
</organism>
<dbReference type="GO" id="GO:0007059">
    <property type="term" value="P:chromosome segregation"/>
    <property type="evidence" value="ECO:0007669"/>
    <property type="project" value="UniProtKB-KW"/>
</dbReference>
<dbReference type="GO" id="GO:0045881">
    <property type="term" value="P:positive regulation of sporulation resulting in formation of a cellular spore"/>
    <property type="evidence" value="ECO:0007669"/>
    <property type="project" value="TreeGrafter"/>
</dbReference>
<dbReference type="InterPro" id="IPR050336">
    <property type="entry name" value="Chromosome_partition/occlusion"/>
</dbReference>
<dbReference type="InterPro" id="IPR041468">
    <property type="entry name" value="HTH_ParB/Spo0J"/>
</dbReference>
<accession>A0A1I1I707</accession>
<dbReference type="Pfam" id="PF23552">
    <property type="entry name" value="ParB_C"/>
    <property type="match status" value="1"/>
</dbReference>
<comment type="function">
    <text evidence="5">Involved in chromosome partition. Localize to both poles of the predivisional cell following completion of DNA replication. Binds to the DNA origin of replication.</text>
</comment>
<dbReference type="STRING" id="1122252.SAMN05660443_2235"/>
<dbReference type="AlphaFoldDB" id="A0A1I1I707"/>
<evidence type="ECO:0000259" key="7">
    <source>
        <dbReference type="PROSITE" id="PS50943"/>
    </source>
</evidence>
<dbReference type="FunFam" id="1.10.10.2830:FF:000001">
    <property type="entry name" value="Chromosome partitioning protein ParB"/>
    <property type="match status" value="1"/>
</dbReference>
<dbReference type="Pfam" id="PF02195">
    <property type="entry name" value="ParB_N"/>
    <property type="match status" value="1"/>
</dbReference>
<dbReference type="InterPro" id="IPR001387">
    <property type="entry name" value="Cro/C1-type_HTH"/>
</dbReference>
<dbReference type="CDD" id="cd16393">
    <property type="entry name" value="SPO0J_N"/>
    <property type="match status" value="1"/>
</dbReference>
<feature type="compositionally biased region" description="Basic and acidic residues" evidence="6">
    <location>
        <begin position="72"/>
        <end position="90"/>
    </location>
</feature>
<reference evidence="8 9" key="1">
    <citation type="submission" date="2016-10" db="EMBL/GenBank/DDBJ databases">
        <authorList>
            <person name="de Groot N.N."/>
        </authorList>
    </citation>
    <scope>NUCLEOTIDE SEQUENCE [LARGE SCALE GENOMIC DNA]</scope>
    <source>
        <strain evidence="8 9">DSM 18438</strain>
    </source>
</reference>
<comment type="similarity">
    <text evidence="1">Belongs to the ParB family.</text>
</comment>
<dbReference type="PROSITE" id="PS50943">
    <property type="entry name" value="HTH_CROC1"/>
    <property type="match status" value="1"/>
</dbReference>
<dbReference type="GO" id="GO:0005694">
    <property type="term" value="C:chromosome"/>
    <property type="evidence" value="ECO:0007669"/>
    <property type="project" value="TreeGrafter"/>
</dbReference>
<sequence>MPIWPWLVKYSAARLKPMDNSIKETMSPAKKRGLGRGLDALLGAANPEPAALDNTPKSPSKSVAEEPSSTGELKKLPIEKLRPGRYQPRRDMQPEALEDLAASIRQQGIMQPVVVRPLIAGEYEIIAGERRWRAAQIAGLEFIPALIRDVEDRDVVALALIENLQREDLNPLEEALALQRLQKEFELTQQEVADAVGKSRSSITNLLRLLNLHKDVRRLLEHGDLEMGHARALLSLDEKRQLEAARQVVAKGMSVRQTEALVRKLVESHEAKEPARAKDPDISRLEEQLQASLGAVVKIQHSNKGKGKLEIRYSSLAELDGILRHIK</sequence>
<dbReference type="PANTHER" id="PTHR33375:SF1">
    <property type="entry name" value="CHROMOSOME-PARTITIONING PROTEIN PARB-RELATED"/>
    <property type="match status" value="1"/>
</dbReference>
<feature type="domain" description="HTH cro/C1-type" evidence="7">
    <location>
        <begin position="178"/>
        <end position="208"/>
    </location>
</feature>
<keyword evidence="9" id="KW-1185">Reference proteome</keyword>
<dbReference type="Pfam" id="PF17762">
    <property type="entry name" value="HTH_ParB"/>
    <property type="match status" value="1"/>
</dbReference>
<dbReference type="PANTHER" id="PTHR33375">
    <property type="entry name" value="CHROMOSOME-PARTITIONING PROTEIN PARB-RELATED"/>
    <property type="match status" value="1"/>
</dbReference>
<dbReference type="GO" id="GO:0003677">
    <property type="term" value="F:DNA binding"/>
    <property type="evidence" value="ECO:0007669"/>
    <property type="project" value="UniProtKB-KW"/>
</dbReference>
<keyword evidence="4" id="KW-0238">DNA-binding</keyword>
<dbReference type="NCBIfam" id="TIGR00180">
    <property type="entry name" value="parB_part"/>
    <property type="match status" value="1"/>
</dbReference>
<dbReference type="Gene3D" id="1.10.10.2830">
    <property type="match status" value="1"/>
</dbReference>
<feature type="compositionally biased region" description="Polar residues" evidence="6">
    <location>
        <begin position="55"/>
        <end position="71"/>
    </location>
</feature>
<evidence type="ECO:0000313" key="8">
    <source>
        <dbReference type="EMBL" id="SFC31871.1"/>
    </source>
</evidence>
<evidence type="ECO:0000256" key="1">
    <source>
        <dbReference type="ARBA" id="ARBA00006295"/>
    </source>
</evidence>
<feature type="region of interest" description="Disordered" evidence="6">
    <location>
        <begin position="45"/>
        <end position="90"/>
    </location>
</feature>
<evidence type="ECO:0000256" key="3">
    <source>
        <dbReference type="ARBA" id="ARBA00022829"/>
    </source>
</evidence>
<proteinExistence type="inferred from homology"/>
<evidence type="ECO:0000256" key="4">
    <source>
        <dbReference type="ARBA" id="ARBA00023125"/>
    </source>
</evidence>
<dbReference type="FunFam" id="3.90.1530.30:FF:000001">
    <property type="entry name" value="Chromosome partitioning protein ParB"/>
    <property type="match status" value="1"/>
</dbReference>
<dbReference type="SUPFAM" id="SSF110849">
    <property type="entry name" value="ParB/Sulfiredoxin"/>
    <property type="match status" value="1"/>
</dbReference>
<dbReference type="InterPro" id="IPR057240">
    <property type="entry name" value="ParB_dimer_C"/>
</dbReference>
<dbReference type="SMART" id="SM00470">
    <property type="entry name" value="ParB"/>
    <property type="match status" value="1"/>
</dbReference>
<evidence type="ECO:0000256" key="2">
    <source>
        <dbReference type="ARBA" id="ARBA00022372"/>
    </source>
</evidence>
<name>A0A1I1I707_9GAMM</name>
<dbReference type="InterPro" id="IPR036086">
    <property type="entry name" value="ParB/Sulfiredoxin_sf"/>
</dbReference>
<evidence type="ECO:0000313" key="9">
    <source>
        <dbReference type="Proteomes" id="UP000199058"/>
    </source>
</evidence>
<dbReference type="Gene3D" id="3.90.1530.30">
    <property type="match status" value="1"/>
</dbReference>
<keyword evidence="3" id="KW-0159">Chromosome partition</keyword>
<dbReference type="InterPro" id="IPR004437">
    <property type="entry name" value="ParB/RepB/Spo0J"/>
</dbReference>
<dbReference type="SUPFAM" id="SSF109709">
    <property type="entry name" value="KorB DNA-binding domain-like"/>
    <property type="match status" value="1"/>
</dbReference>
<evidence type="ECO:0000256" key="6">
    <source>
        <dbReference type="SAM" id="MobiDB-lite"/>
    </source>
</evidence>
<protein>
    <recommendedName>
        <fullName evidence="2">Probable chromosome-partitioning protein ParB</fullName>
    </recommendedName>
</protein>
<gene>
    <name evidence="8" type="ORF">SAMN05660443_2235</name>
</gene>
<dbReference type="EMBL" id="FOLH01000004">
    <property type="protein sequence ID" value="SFC31871.1"/>
    <property type="molecule type" value="Genomic_DNA"/>
</dbReference>
<evidence type="ECO:0000256" key="5">
    <source>
        <dbReference type="ARBA" id="ARBA00025472"/>
    </source>
</evidence>
<dbReference type="Proteomes" id="UP000199058">
    <property type="component" value="Unassembled WGS sequence"/>
</dbReference>
<dbReference type="InterPro" id="IPR003115">
    <property type="entry name" value="ParB_N"/>
</dbReference>